<evidence type="ECO:0000313" key="1">
    <source>
        <dbReference type="EMBL" id="MEE3718530.1"/>
    </source>
</evidence>
<sequence length="220" mass="25115">MQVKQLELDLWDVISSAKQSPEDANLSRVFELLDLTLVDLDMRSQLRVAGEAVSRIADLFCDRSSFLFEELHARATDDGPIMPEDAFDRYVRQSVVVDFEQFIEPLMSLPRKTPEPIRNGNSIVSAMDKEVLIQSLEQENLLSFEEEFERAMSTAHAENVSVWVEAIARCIAISNRPIRLDDLQRALQLPIVEVWLGLLLGDFKLEQKGSFYNSNEIWIG</sequence>
<name>A0AAW9Q5L9_9CYAN</name>
<protein>
    <submittedName>
        <fullName evidence="1">Uncharacterized protein</fullName>
    </submittedName>
</protein>
<evidence type="ECO:0000313" key="2">
    <source>
        <dbReference type="Proteomes" id="UP001333818"/>
    </source>
</evidence>
<gene>
    <name evidence="1" type="ORF">V2H45_17460</name>
</gene>
<dbReference type="EMBL" id="JAZBJZ010000081">
    <property type="protein sequence ID" value="MEE3718530.1"/>
    <property type="molecule type" value="Genomic_DNA"/>
</dbReference>
<accession>A0AAW9Q5L9</accession>
<comment type="caution">
    <text evidence="1">The sequence shown here is derived from an EMBL/GenBank/DDBJ whole genome shotgun (WGS) entry which is preliminary data.</text>
</comment>
<dbReference type="RefSeq" id="WP_330484962.1">
    <property type="nucleotide sequence ID" value="NZ_JAZBJZ010000081.1"/>
</dbReference>
<reference evidence="1" key="1">
    <citation type="submission" date="2024-01" db="EMBL/GenBank/DDBJ databases">
        <title>Bank of Algae and Cyanobacteria of the Azores (BACA) strain genomes.</title>
        <authorList>
            <person name="Luz R."/>
            <person name="Cordeiro R."/>
            <person name="Fonseca A."/>
            <person name="Goncalves V."/>
        </authorList>
    </citation>
    <scope>NUCLEOTIDE SEQUENCE</scope>
    <source>
        <strain evidence="1">BACA0141</strain>
    </source>
</reference>
<organism evidence="1 2">
    <name type="scientific">Tumidithrix elongata BACA0141</name>
    <dbReference type="NCBI Taxonomy" id="2716417"/>
    <lineage>
        <taxon>Bacteria</taxon>
        <taxon>Bacillati</taxon>
        <taxon>Cyanobacteriota</taxon>
        <taxon>Cyanophyceae</taxon>
        <taxon>Pseudanabaenales</taxon>
        <taxon>Pseudanabaenaceae</taxon>
        <taxon>Tumidithrix</taxon>
        <taxon>Tumidithrix elongata</taxon>
    </lineage>
</organism>
<keyword evidence="2" id="KW-1185">Reference proteome</keyword>
<dbReference type="AlphaFoldDB" id="A0AAW9Q5L9"/>
<dbReference type="Proteomes" id="UP001333818">
    <property type="component" value="Unassembled WGS sequence"/>
</dbReference>
<proteinExistence type="predicted"/>